<dbReference type="Proteomes" id="UP001152484">
    <property type="component" value="Unassembled WGS sequence"/>
</dbReference>
<protein>
    <submittedName>
        <fullName evidence="1">Uncharacterized protein</fullName>
    </submittedName>
</protein>
<evidence type="ECO:0000313" key="1">
    <source>
        <dbReference type="EMBL" id="CAH9118476.1"/>
    </source>
</evidence>
<sequence length="173" mass="19956">MKALVLVQARIISQSGQSHFHTSRYPIRQAEKRWCNRRGTLEELNSMLQMKQDGVFRRERAMSYAISQVQPRTRVSSYSRTNKRVTLNMDDHNKGQGSNWLVIEDGETPVSRGSGPTRSFSQPLDHNQSVKIKRNYISSTRVLGKESRLQNILLMIEQQPQTHHPSQPPKLCE</sequence>
<organism evidence="1 2">
    <name type="scientific">Cuscuta europaea</name>
    <name type="common">European dodder</name>
    <dbReference type="NCBI Taxonomy" id="41803"/>
    <lineage>
        <taxon>Eukaryota</taxon>
        <taxon>Viridiplantae</taxon>
        <taxon>Streptophyta</taxon>
        <taxon>Embryophyta</taxon>
        <taxon>Tracheophyta</taxon>
        <taxon>Spermatophyta</taxon>
        <taxon>Magnoliopsida</taxon>
        <taxon>eudicotyledons</taxon>
        <taxon>Gunneridae</taxon>
        <taxon>Pentapetalae</taxon>
        <taxon>asterids</taxon>
        <taxon>lamiids</taxon>
        <taxon>Solanales</taxon>
        <taxon>Convolvulaceae</taxon>
        <taxon>Cuscuteae</taxon>
        <taxon>Cuscuta</taxon>
        <taxon>Cuscuta subgen. Cuscuta</taxon>
    </lineage>
</organism>
<dbReference type="EMBL" id="CAMAPE010000077">
    <property type="protein sequence ID" value="CAH9118476.1"/>
    <property type="molecule type" value="Genomic_DNA"/>
</dbReference>
<reference evidence="1" key="1">
    <citation type="submission" date="2022-07" db="EMBL/GenBank/DDBJ databases">
        <authorList>
            <person name="Macas J."/>
            <person name="Novak P."/>
            <person name="Neumann P."/>
        </authorList>
    </citation>
    <scope>NUCLEOTIDE SEQUENCE</scope>
</reference>
<name>A0A9P1EMR5_CUSEU</name>
<dbReference type="AlphaFoldDB" id="A0A9P1EMR5"/>
<evidence type="ECO:0000313" key="2">
    <source>
        <dbReference type="Proteomes" id="UP001152484"/>
    </source>
</evidence>
<proteinExistence type="predicted"/>
<keyword evidence="2" id="KW-1185">Reference proteome</keyword>
<dbReference type="OrthoDB" id="671489at2759"/>
<gene>
    <name evidence="1" type="ORF">CEURO_LOCUS21936</name>
</gene>
<comment type="caution">
    <text evidence="1">The sequence shown here is derived from an EMBL/GenBank/DDBJ whole genome shotgun (WGS) entry which is preliminary data.</text>
</comment>
<accession>A0A9P1EMR5</accession>